<protein>
    <submittedName>
        <fullName evidence="2">Uncharacterized protein</fullName>
    </submittedName>
</protein>
<reference evidence="2" key="1">
    <citation type="journal article" date="2015" name="Nature">
        <title>Complex archaea that bridge the gap between prokaryotes and eukaryotes.</title>
        <authorList>
            <person name="Spang A."/>
            <person name="Saw J.H."/>
            <person name="Jorgensen S.L."/>
            <person name="Zaremba-Niedzwiedzka K."/>
            <person name="Martijn J."/>
            <person name="Lind A.E."/>
            <person name="van Eijk R."/>
            <person name="Schleper C."/>
            <person name="Guy L."/>
            <person name="Ettema T.J."/>
        </authorList>
    </citation>
    <scope>NUCLEOTIDE SEQUENCE</scope>
</reference>
<accession>A0A0F9UD15</accession>
<name>A0A0F9UD15_9ZZZZ</name>
<dbReference type="EMBL" id="LAZR01001061">
    <property type="protein sequence ID" value="KKN51503.1"/>
    <property type="molecule type" value="Genomic_DNA"/>
</dbReference>
<evidence type="ECO:0000256" key="1">
    <source>
        <dbReference type="SAM" id="MobiDB-lite"/>
    </source>
</evidence>
<feature type="compositionally biased region" description="Basic and acidic residues" evidence="1">
    <location>
        <begin position="91"/>
        <end position="107"/>
    </location>
</feature>
<organism evidence="2">
    <name type="scientific">marine sediment metagenome</name>
    <dbReference type="NCBI Taxonomy" id="412755"/>
    <lineage>
        <taxon>unclassified sequences</taxon>
        <taxon>metagenomes</taxon>
        <taxon>ecological metagenomes</taxon>
    </lineage>
</organism>
<comment type="caution">
    <text evidence="2">The sequence shown here is derived from an EMBL/GenBank/DDBJ whole genome shotgun (WGS) entry which is preliminary data.</text>
</comment>
<feature type="region of interest" description="Disordered" evidence="1">
    <location>
        <begin position="84"/>
        <end position="111"/>
    </location>
</feature>
<dbReference type="AlphaFoldDB" id="A0A0F9UD15"/>
<proteinExistence type="predicted"/>
<evidence type="ECO:0000313" key="2">
    <source>
        <dbReference type="EMBL" id="KKN51503.1"/>
    </source>
</evidence>
<sequence length="214" mass="24063">MSQNIKEAIEKGLEVLSWCQENADEKWMVDHLALVRTHLDQAFALLRTEPEQPSADGMTDKFNKLTEELKSMFTVSQAMARNSFDSTTQPIKDKTDNPNPPPDHKYPEQPPASEFTKELREKHKFAIGNKLCVSTSEFVNVLTRLDQQSAQLKAKDELLFAYESVNAPVNPLLSINKDLLEACEYAHTLILRNIGQSTHAVALLEAAIAKAKEK</sequence>
<gene>
    <name evidence="2" type="ORF">LCGC14_0621950</name>
</gene>